<accession>A0A0G0PRH3</accession>
<reference evidence="3 4" key="1">
    <citation type="journal article" date="2015" name="Nature">
        <title>rRNA introns, odd ribosomes, and small enigmatic genomes across a large radiation of phyla.</title>
        <authorList>
            <person name="Brown C.T."/>
            <person name="Hug L.A."/>
            <person name="Thomas B.C."/>
            <person name="Sharon I."/>
            <person name="Castelle C.J."/>
            <person name="Singh A."/>
            <person name="Wilkins M.J."/>
            <person name="Williams K.H."/>
            <person name="Banfield J.F."/>
        </authorList>
    </citation>
    <scope>NUCLEOTIDE SEQUENCE [LARGE SCALE GENOMIC DNA]</scope>
</reference>
<evidence type="ECO:0000313" key="4">
    <source>
        <dbReference type="Proteomes" id="UP000034793"/>
    </source>
</evidence>
<feature type="transmembrane region" description="Helical" evidence="1">
    <location>
        <begin position="12"/>
        <end position="35"/>
    </location>
</feature>
<dbReference type="EMBL" id="LBXL01000005">
    <property type="protein sequence ID" value="KKR30533.1"/>
    <property type="molecule type" value="Genomic_DNA"/>
</dbReference>
<organism evidence="3 4">
    <name type="scientific">Candidatus Woesebacteria bacterium GW2011_GWA1_39_8</name>
    <dbReference type="NCBI Taxonomy" id="1618552"/>
    <lineage>
        <taxon>Bacteria</taxon>
        <taxon>Candidatus Woeseibacteriota</taxon>
    </lineage>
</organism>
<protein>
    <recommendedName>
        <fullName evidence="2">DUF5652 domain-containing protein</fullName>
    </recommendedName>
</protein>
<evidence type="ECO:0000259" key="2">
    <source>
        <dbReference type="Pfam" id="PF18893"/>
    </source>
</evidence>
<name>A0A0G0PRH3_9BACT</name>
<gene>
    <name evidence="3" type="ORF">UT61_C0005G0014</name>
</gene>
<evidence type="ECO:0000313" key="3">
    <source>
        <dbReference type="EMBL" id="KKR30533.1"/>
    </source>
</evidence>
<feature type="transmembrane region" description="Helical" evidence="1">
    <location>
        <begin position="41"/>
        <end position="60"/>
    </location>
</feature>
<proteinExistence type="predicted"/>
<keyword evidence="1" id="KW-0472">Membrane</keyword>
<evidence type="ECO:0000256" key="1">
    <source>
        <dbReference type="SAM" id="Phobius"/>
    </source>
</evidence>
<dbReference type="Proteomes" id="UP000034793">
    <property type="component" value="Unassembled WGS sequence"/>
</dbReference>
<sequence>MFVGDPRYGGFPTILFLLVIAWSMVWKGLALWRAARNNQRYWFIAMLVVSSVGILEIIYIKFFQKKIPLVTTTSKTTSKRKSK</sequence>
<feature type="domain" description="DUF5652" evidence="2">
    <location>
        <begin position="14"/>
        <end position="66"/>
    </location>
</feature>
<keyword evidence="1" id="KW-0812">Transmembrane</keyword>
<dbReference type="AlphaFoldDB" id="A0A0G0PRH3"/>
<dbReference type="Pfam" id="PF18893">
    <property type="entry name" value="DUF5652"/>
    <property type="match status" value="1"/>
</dbReference>
<comment type="caution">
    <text evidence="3">The sequence shown here is derived from an EMBL/GenBank/DDBJ whole genome shotgun (WGS) entry which is preliminary data.</text>
</comment>
<dbReference type="InterPro" id="IPR043712">
    <property type="entry name" value="DUF5652"/>
</dbReference>
<keyword evidence="1" id="KW-1133">Transmembrane helix</keyword>